<evidence type="ECO:0000256" key="5">
    <source>
        <dbReference type="ARBA" id="ARBA00022801"/>
    </source>
</evidence>
<dbReference type="EMBL" id="VIAQ01000015">
    <property type="protein sequence ID" value="TQD25316.1"/>
    <property type="molecule type" value="Genomic_DNA"/>
</dbReference>
<proteinExistence type="predicted"/>
<keyword evidence="5" id="KW-0378">Hydrolase</keyword>
<evidence type="ECO:0000256" key="4">
    <source>
        <dbReference type="ARBA" id="ARBA00022723"/>
    </source>
</evidence>
<comment type="subunit">
    <text evidence="3">Homodimer.</text>
</comment>
<evidence type="ECO:0000313" key="8">
    <source>
        <dbReference type="EMBL" id="TQD25316.1"/>
    </source>
</evidence>
<dbReference type="GO" id="GO:0004061">
    <property type="term" value="F:arylformamidase activity"/>
    <property type="evidence" value="ECO:0007669"/>
    <property type="project" value="InterPro"/>
</dbReference>
<protein>
    <submittedName>
        <fullName evidence="8">Cyclase family protein</fullName>
    </submittedName>
</protein>
<evidence type="ECO:0000256" key="6">
    <source>
        <dbReference type="ARBA" id="ARBA00022833"/>
    </source>
</evidence>
<dbReference type="GO" id="GO:0046872">
    <property type="term" value="F:metal ion binding"/>
    <property type="evidence" value="ECO:0007669"/>
    <property type="project" value="UniProtKB-KW"/>
</dbReference>
<keyword evidence="7" id="KW-0823">Tryptophan catabolism</keyword>
<keyword evidence="4" id="KW-0479">Metal-binding</keyword>
<evidence type="ECO:0000313" key="9">
    <source>
        <dbReference type="Proteomes" id="UP000319335"/>
    </source>
</evidence>
<comment type="cofactor">
    <cofactor evidence="1">
        <name>Zn(2+)</name>
        <dbReference type="ChEBI" id="CHEBI:29105"/>
    </cofactor>
</comment>
<dbReference type="GO" id="GO:0019441">
    <property type="term" value="P:L-tryptophan catabolic process to kynurenine"/>
    <property type="evidence" value="ECO:0007669"/>
    <property type="project" value="InterPro"/>
</dbReference>
<comment type="caution">
    <text evidence="8">The sequence shown here is derived from an EMBL/GenBank/DDBJ whole genome shotgun (WGS) entry which is preliminary data.</text>
</comment>
<dbReference type="Pfam" id="PF04199">
    <property type="entry name" value="Cyclase"/>
    <property type="match status" value="1"/>
</dbReference>
<name>A0A7Z8KPR7_9EURY</name>
<dbReference type="InterPro" id="IPR037175">
    <property type="entry name" value="KFase_sf"/>
</dbReference>
<dbReference type="InterPro" id="IPR007325">
    <property type="entry name" value="KFase/CYL"/>
</dbReference>
<keyword evidence="9" id="KW-1185">Reference proteome</keyword>
<organism evidence="8 9">
    <name type="scientific">Methanolobus vulcani</name>
    <dbReference type="NCBI Taxonomy" id="38026"/>
    <lineage>
        <taxon>Archaea</taxon>
        <taxon>Methanobacteriati</taxon>
        <taxon>Methanobacteriota</taxon>
        <taxon>Stenosarchaea group</taxon>
        <taxon>Methanomicrobia</taxon>
        <taxon>Methanosarcinales</taxon>
        <taxon>Methanosarcinaceae</taxon>
        <taxon>Methanolobus</taxon>
    </lineage>
</organism>
<dbReference type="Proteomes" id="UP000319335">
    <property type="component" value="Unassembled WGS sequence"/>
</dbReference>
<evidence type="ECO:0000256" key="2">
    <source>
        <dbReference type="ARBA" id="ARBA00005023"/>
    </source>
</evidence>
<evidence type="ECO:0000256" key="7">
    <source>
        <dbReference type="ARBA" id="ARBA00023079"/>
    </source>
</evidence>
<dbReference type="RefSeq" id="WP_154810041.1">
    <property type="nucleotide sequence ID" value="NZ_VIAQ01000015.1"/>
</dbReference>
<keyword evidence="6" id="KW-0862">Zinc</keyword>
<evidence type="ECO:0000256" key="3">
    <source>
        <dbReference type="ARBA" id="ARBA00011738"/>
    </source>
</evidence>
<accession>A0A7Z8KPR7</accession>
<dbReference type="SUPFAM" id="SSF102198">
    <property type="entry name" value="Putative cyclase"/>
    <property type="match status" value="1"/>
</dbReference>
<dbReference type="OrthoDB" id="9014at2157"/>
<dbReference type="FunFam" id="3.50.30.50:FF:000001">
    <property type="entry name" value="Kynurenine formamidase"/>
    <property type="match status" value="1"/>
</dbReference>
<sequence>MHFKVIDITTGISKKTPVYEGDPIPVFEKVSSIEKDGFMVTRLNIGTHTGTHVDAPLHLYEGGQSVADIDSGSLMGKAVLLDLSLGEGPVTDVELETAYRLHSVKGSDVLLIKTRDYSKCPAESLESGRLLAATAGKWIFDNGFRVVGVDTLSVDEDVSLPNHHLFLSNNVNIVEYLNLKDVNEGAYIFICLPLKLEGCDGAPSRAILMDVNSFDIHV</sequence>
<comment type="pathway">
    <text evidence="2">Amino-acid degradation.</text>
</comment>
<reference evidence="8 9" key="1">
    <citation type="submission" date="2019-06" db="EMBL/GenBank/DDBJ databases">
        <title>Draft genome sequence of Methanolobus vulcani B1d.</title>
        <authorList>
            <person name="Creighbaum A.J."/>
            <person name="Ticak T."/>
            <person name="Hariraju D."/>
            <person name="Arivett B.A."/>
            <person name="Ferguson D.J.Jr."/>
        </authorList>
    </citation>
    <scope>NUCLEOTIDE SEQUENCE [LARGE SCALE GENOMIC DNA]</scope>
    <source>
        <strain evidence="8 9">B1d</strain>
    </source>
</reference>
<gene>
    <name evidence="8" type="ORF">FKV42_09790</name>
</gene>
<evidence type="ECO:0000256" key="1">
    <source>
        <dbReference type="ARBA" id="ARBA00001947"/>
    </source>
</evidence>
<dbReference type="PANTHER" id="PTHR31118">
    <property type="entry name" value="CYCLASE-LIKE PROTEIN 2"/>
    <property type="match status" value="1"/>
</dbReference>
<dbReference type="AlphaFoldDB" id="A0A7Z8KPR7"/>
<dbReference type="Gene3D" id="3.50.30.50">
    <property type="entry name" value="Putative cyclase"/>
    <property type="match status" value="1"/>
</dbReference>
<dbReference type="PANTHER" id="PTHR31118:SF12">
    <property type="entry name" value="CYCLASE-LIKE PROTEIN 2"/>
    <property type="match status" value="1"/>
</dbReference>